<name>A0AAD9IGQ8_PROWI</name>
<proteinExistence type="predicted"/>
<dbReference type="Proteomes" id="UP001255856">
    <property type="component" value="Unassembled WGS sequence"/>
</dbReference>
<organism evidence="1 2">
    <name type="scientific">Prototheca wickerhamii</name>
    <dbReference type="NCBI Taxonomy" id="3111"/>
    <lineage>
        <taxon>Eukaryota</taxon>
        <taxon>Viridiplantae</taxon>
        <taxon>Chlorophyta</taxon>
        <taxon>core chlorophytes</taxon>
        <taxon>Trebouxiophyceae</taxon>
        <taxon>Chlorellales</taxon>
        <taxon>Chlorellaceae</taxon>
        <taxon>Prototheca</taxon>
    </lineage>
</organism>
<dbReference type="AlphaFoldDB" id="A0AAD9IGQ8"/>
<protein>
    <recommendedName>
        <fullName evidence="3">Glycosyltransferase family 92 protein</fullName>
    </recommendedName>
</protein>
<gene>
    <name evidence="1" type="ORF">QBZ16_003846</name>
</gene>
<accession>A0AAD9IGQ8</accession>
<comment type="caution">
    <text evidence="1">The sequence shown here is derived from an EMBL/GenBank/DDBJ whole genome shotgun (WGS) entry which is preliminary data.</text>
</comment>
<sequence length="200" mass="21943">MRFCCQDFINAGQLEYYFLPRVAPVTVPLMQVTLYELCLRHSAGLHTFIAFIDVDEYLVPSPADRPKKLDGLLREFEGFAGVALKSIVNTRFAIGVTSDPHHFRYAGGRAAQTTAGEPVQASSSRAIAADRLVLYHYATKSASQFEAKMLKGSAMGNRKGLDFLKRIEGASTHRCLDALTACIEYGAPSCKDAHLAMKPP</sequence>
<evidence type="ECO:0000313" key="1">
    <source>
        <dbReference type="EMBL" id="KAK2077978.1"/>
    </source>
</evidence>
<dbReference type="EMBL" id="JASFZW010000005">
    <property type="protein sequence ID" value="KAK2077978.1"/>
    <property type="molecule type" value="Genomic_DNA"/>
</dbReference>
<evidence type="ECO:0000313" key="2">
    <source>
        <dbReference type="Proteomes" id="UP001255856"/>
    </source>
</evidence>
<reference evidence="1" key="1">
    <citation type="submission" date="2021-01" db="EMBL/GenBank/DDBJ databases">
        <authorList>
            <person name="Eckstrom K.M.E."/>
        </authorList>
    </citation>
    <scope>NUCLEOTIDE SEQUENCE</scope>
    <source>
        <strain evidence="1">UVCC 0001</strain>
    </source>
</reference>
<evidence type="ECO:0008006" key="3">
    <source>
        <dbReference type="Google" id="ProtNLM"/>
    </source>
</evidence>
<keyword evidence="2" id="KW-1185">Reference proteome</keyword>